<feature type="domain" description="Calcium uniporter protein C-terminal" evidence="11">
    <location>
        <begin position="102"/>
        <end position="257"/>
    </location>
</feature>
<evidence type="ECO:0000256" key="4">
    <source>
        <dbReference type="ARBA" id="ARBA00022568"/>
    </source>
</evidence>
<protein>
    <recommendedName>
        <fullName evidence="11">Calcium uniporter protein C-terminal domain-containing protein</fullName>
    </recommendedName>
</protein>
<keyword evidence="4" id="KW-0109">Calcium transport</keyword>
<keyword evidence="7 10" id="KW-1133">Transmembrane helix</keyword>
<dbReference type="InterPro" id="IPR006769">
    <property type="entry name" value="MCU_C"/>
</dbReference>
<feature type="transmembrane region" description="Helical" evidence="10">
    <location>
        <begin position="173"/>
        <end position="194"/>
    </location>
</feature>
<dbReference type="Gramene" id="AET7Gv20258800.1">
    <property type="protein sequence ID" value="AET7Gv20258800.1"/>
    <property type="gene ID" value="AET7Gv20258800"/>
</dbReference>
<dbReference type="Pfam" id="PF04678">
    <property type="entry name" value="MCU"/>
    <property type="match status" value="1"/>
</dbReference>
<reference evidence="12" key="5">
    <citation type="journal article" date="2021" name="G3 (Bethesda)">
        <title>Aegilops tauschii genome assembly Aet v5.0 features greater sequence contiguity and improved annotation.</title>
        <authorList>
            <person name="Wang L."/>
            <person name="Zhu T."/>
            <person name="Rodriguez J.C."/>
            <person name="Deal K.R."/>
            <person name="Dubcovsky J."/>
            <person name="McGuire P.E."/>
            <person name="Lux T."/>
            <person name="Spannagl M."/>
            <person name="Mayer K.F.X."/>
            <person name="Baldrich P."/>
            <person name="Meyers B.C."/>
            <person name="Huo N."/>
            <person name="Gu Y.Q."/>
            <person name="Zhou H."/>
            <person name="Devos K.M."/>
            <person name="Bennetzen J.L."/>
            <person name="Unver T."/>
            <person name="Budak H."/>
            <person name="Gulick P.J."/>
            <person name="Galiba G."/>
            <person name="Kalapos B."/>
            <person name="Nelson D.R."/>
            <person name="Li P."/>
            <person name="You F.M."/>
            <person name="Luo M.C."/>
            <person name="Dvorak J."/>
        </authorList>
    </citation>
    <scope>NUCLEOTIDE SEQUENCE [LARGE SCALE GENOMIC DNA]</scope>
    <source>
        <strain evidence="12">cv. AL8/78</strain>
    </source>
</reference>
<reference evidence="12" key="3">
    <citation type="journal article" date="2017" name="Nature">
        <title>Genome sequence of the progenitor of the wheat D genome Aegilops tauschii.</title>
        <authorList>
            <person name="Luo M.C."/>
            <person name="Gu Y.Q."/>
            <person name="Puiu D."/>
            <person name="Wang H."/>
            <person name="Twardziok S.O."/>
            <person name="Deal K.R."/>
            <person name="Huo N."/>
            <person name="Zhu T."/>
            <person name="Wang L."/>
            <person name="Wang Y."/>
            <person name="McGuire P.E."/>
            <person name="Liu S."/>
            <person name="Long H."/>
            <person name="Ramasamy R.K."/>
            <person name="Rodriguez J.C."/>
            <person name="Van S.L."/>
            <person name="Yuan L."/>
            <person name="Wang Z."/>
            <person name="Xia Z."/>
            <person name="Xiao L."/>
            <person name="Anderson O.D."/>
            <person name="Ouyang S."/>
            <person name="Liang Y."/>
            <person name="Zimin A.V."/>
            <person name="Pertea G."/>
            <person name="Qi P."/>
            <person name="Bennetzen J.L."/>
            <person name="Dai X."/>
            <person name="Dawson M.W."/>
            <person name="Muller H.G."/>
            <person name="Kugler K."/>
            <person name="Rivarola-Duarte L."/>
            <person name="Spannagl M."/>
            <person name="Mayer K.F.X."/>
            <person name="Lu F.H."/>
            <person name="Bevan M.W."/>
            <person name="Leroy P."/>
            <person name="Li P."/>
            <person name="You F.M."/>
            <person name="Sun Q."/>
            <person name="Liu Z."/>
            <person name="Lyons E."/>
            <person name="Wicker T."/>
            <person name="Salzberg S.L."/>
            <person name="Devos K.M."/>
            <person name="Dvorak J."/>
        </authorList>
    </citation>
    <scope>NUCLEOTIDE SEQUENCE [LARGE SCALE GENOMIC DNA]</scope>
    <source>
        <strain evidence="12">cv. AL8/78</strain>
    </source>
</reference>
<accession>A0A453QNU4</accession>
<dbReference type="Proteomes" id="UP000015105">
    <property type="component" value="Chromosome 7D"/>
</dbReference>
<evidence type="ECO:0000313" key="13">
    <source>
        <dbReference type="Proteomes" id="UP000015105"/>
    </source>
</evidence>
<evidence type="ECO:0000256" key="1">
    <source>
        <dbReference type="ARBA" id="ARBA00004141"/>
    </source>
</evidence>
<dbReference type="GO" id="GO:0015292">
    <property type="term" value="F:uniporter activity"/>
    <property type="evidence" value="ECO:0007669"/>
    <property type="project" value="TreeGrafter"/>
</dbReference>
<reference evidence="12" key="4">
    <citation type="submission" date="2019-03" db="UniProtKB">
        <authorList>
            <consortium name="EnsemblPlants"/>
        </authorList>
    </citation>
    <scope>IDENTIFICATION</scope>
</reference>
<dbReference type="GO" id="GO:0036444">
    <property type="term" value="P:calcium import into the mitochondrion"/>
    <property type="evidence" value="ECO:0007669"/>
    <property type="project" value="TreeGrafter"/>
</dbReference>
<dbReference type="InterPro" id="IPR039055">
    <property type="entry name" value="MCU_fam"/>
</dbReference>
<evidence type="ECO:0000256" key="5">
    <source>
        <dbReference type="ARBA" id="ARBA00022692"/>
    </source>
</evidence>
<organism evidence="12 13">
    <name type="scientific">Aegilops tauschii subsp. strangulata</name>
    <name type="common">Goatgrass</name>
    <dbReference type="NCBI Taxonomy" id="200361"/>
    <lineage>
        <taxon>Eukaryota</taxon>
        <taxon>Viridiplantae</taxon>
        <taxon>Streptophyta</taxon>
        <taxon>Embryophyta</taxon>
        <taxon>Tracheophyta</taxon>
        <taxon>Spermatophyta</taxon>
        <taxon>Magnoliopsida</taxon>
        <taxon>Liliopsida</taxon>
        <taxon>Poales</taxon>
        <taxon>Poaceae</taxon>
        <taxon>BOP clade</taxon>
        <taxon>Pooideae</taxon>
        <taxon>Triticodae</taxon>
        <taxon>Triticeae</taxon>
        <taxon>Triticinae</taxon>
        <taxon>Aegilops</taxon>
    </lineage>
</organism>
<evidence type="ECO:0000256" key="3">
    <source>
        <dbReference type="ARBA" id="ARBA00022448"/>
    </source>
</evidence>
<keyword evidence="3" id="KW-0813">Transport</keyword>
<keyword evidence="13" id="KW-1185">Reference proteome</keyword>
<comment type="subcellular location">
    <subcellularLocation>
        <location evidence="1">Membrane</location>
        <topology evidence="1">Multi-pass membrane protein</topology>
    </subcellularLocation>
</comment>
<evidence type="ECO:0000313" key="12">
    <source>
        <dbReference type="EnsemblPlants" id="AET7Gv20258800.1"/>
    </source>
</evidence>
<evidence type="ECO:0000256" key="2">
    <source>
        <dbReference type="ARBA" id="ARBA00005653"/>
    </source>
</evidence>
<evidence type="ECO:0000256" key="10">
    <source>
        <dbReference type="SAM" id="Phobius"/>
    </source>
</evidence>
<keyword evidence="6" id="KW-0106">Calcium</keyword>
<evidence type="ECO:0000256" key="8">
    <source>
        <dbReference type="ARBA" id="ARBA00023065"/>
    </source>
</evidence>
<comment type="similarity">
    <text evidence="2">Belongs to the MCU (TC 1.A.77) family.</text>
</comment>
<name>A0A453QNU4_AEGTS</name>
<proteinExistence type="inferred from homology"/>
<keyword evidence="5 10" id="KW-0812">Transmembrane</keyword>
<evidence type="ECO:0000256" key="6">
    <source>
        <dbReference type="ARBA" id="ARBA00022837"/>
    </source>
</evidence>
<evidence type="ECO:0000256" key="7">
    <source>
        <dbReference type="ARBA" id="ARBA00022989"/>
    </source>
</evidence>
<reference evidence="13" key="1">
    <citation type="journal article" date="2014" name="Science">
        <title>Ancient hybridizations among the ancestral genomes of bread wheat.</title>
        <authorList>
            <consortium name="International Wheat Genome Sequencing Consortium,"/>
            <person name="Marcussen T."/>
            <person name="Sandve S.R."/>
            <person name="Heier L."/>
            <person name="Spannagl M."/>
            <person name="Pfeifer M."/>
            <person name="Jakobsen K.S."/>
            <person name="Wulff B.B."/>
            <person name="Steuernagel B."/>
            <person name="Mayer K.F."/>
            <person name="Olsen O.A."/>
        </authorList>
    </citation>
    <scope>NUCLEOTIDE SEQUENCE [LARGE SCALE GENOMIC DNA]</scope>
    <source>
        <strain evidence="13">cv. AL8/78</strain>
    </source>
</reference>
<evidence type="ECO:0000256" key="9">
    <source>
        <dbReference type="ARBA" id="ARBA00023136"/>
    </source>
</evidence>
<keyword evidence="8" id="KW-0406">Ion transport</keyword>
<dbReference type="PANTHER" id="PTHR13462">
    <property type="entry name" value="CALCIUM UNIPORTER PROTEIN, MITOCHONDRIAL"/>
    <property type="match status" value="1"/>
</dbReference>
<sequence length="325" mass="37005">GKHTMLRAAASRLLIPQRLLSPAAATATPTVWNLRHFSLLTPQPRRAEAEFFTPAEAQRMVRLVGLEVLKRRLQNREDEVVTYREFLDACVEAGAAPTHGQAEALAGAMDQSGSIVLFRGKVYLHPEKIVDLVRSAVPPVLEIENDARREEFELLKKKKGEIDRQACKQVRRILWSGFWFVQATVGLCFRFTFWEFTWDVVAPITFFVAGAHLLSGYAYFLITSRNLSYRTYMERLFKIRRRALCTKHDFDIERYLEMERHMRCPLGGDCSQAATKAIFGEIERRMQDGVISHGEPLGALMESGLTPTEAEALVQKMDEMSLVLL</sequence>
<evidence type="ECO:0000259" key="11">
    <source>
        <dbReference type="Pfam" id="PF04678"/>
    </source>
</evidence>
<reference evidence="13" key="2">
    <citation type="journal article" date="2017" name="Nat. Plants">
        <title>The Aegilops tauschii genome reveals multiple impacts of transposons.</title>
        <authorList>
            <person name="Zhao G."/>
            <person name="Zou C."/>
            <person name="Li K."/>
            <person name="Wang K."/>
            <person name="Li T."/>
            <person name="Gao L."/>
            <person name="Zhang X."/>
            <person name="Wang H."/>
            <person name="Yang Z."/>
            <person name="Liu X."/>
            <person name="Jiang W."/>
            <person name="Mao L."/>
            <person name="Kong X."/>
            <person name="Jiao Y."/>
            <person name="Jia J."/>
        </authorList>
    </citation>
    <scope>NUCLEOTIDE SEQUENCE [LARGE SCALE GENOMIC DNA]</scope>
    <source>
        <strain evidence="13">cv. AL8/78</strain>
    </source>
</reference>
<feature type="transmembrane region" description="Helical" evidence="10">
    <location>
        <begin position="200"/>
        <end position="222"/>
    </location>
</feature>
<keyword evidence="9 10" id="KW-0472">Membrane</keyword>
<dbReference type="EnsemblPlants" id="AET7Gv20258800.1">
    <property type="protein sequence ID" value="AET7Gv20258800.1"/>
    <property type="gene ID" value="AET7Gv20258800"/>
</dbReference>
<dbReference type="GO" id="GO:1990246">
    <property type="term" value="C:uniplex complex"/>
    <property type="evidence" value="ECO:0007669"/>
    <property type="project" value="TreeGrafter"/>
</dbReference>
<dbReference type="GO" id="GO:0005262">
    <property type="term" value="F:calcium channel activity"/>
    <property type="evidence" value="ECO:0007669"/>
    <property type="project" value="TreeGrafter"/>
</dbReference>
<dbReference type="GO" id="GO:0051560">
    <property type="term" value="P:mitochondrial calcium ion homeostasis"/>
    <property type="evidence" value="ECO:0007669"/>
    <property type="project" value="InterPro"/>
</dbReference>
<dbReference type="STRING" id="200361.A0A453QNU4"/>
<dbReference type="AlphaFoldDB" id="A0A453QNU4"/>
<dbReference type="PANTHER" id="PTHR13462:SF47">
    <property type="entry name" value="CALCIUM UNIPORTER PROTEIN"/>
    <property type="match status" value="1"/>
</dbReference>